<protein>
    <recommendedName>
        <fullName evidence="2">NADH-quinone oxidoreductase subunit J</fullName>
        <ecNumber evidence="2">7.1.1.-</ecNumber>
    </recommendedName>
</protein>
<comment type="function">
    <text evidence="2">NDH-1 shuttles electrons from NADH, via FMN and iron-sulfur (Fe-S) centers, to quinones in the respiratory chain. Couples the redox reaction to proton translocation (for every two electrons transferred, four hydrogen ions are translocated across the cytoplasmic membrane), and thus conserves the redox energy in a proton gradient.</text>
</comment>
<keyword evidence="2" id="KW-0812">Transmembrane</keyword>
<comment type="caution">
    <text evidence="3">The sequence shown here is derived from an EMBL/GenBank/DDBJ whole genome shotgun (WGS) entry which is preliminary data.</text>
</comment>
<dbReference type="EC" id="7.1.1.-" evidence="2"/>
<keyword evidence="2" id="KW-0520">NAD</keyword>
<keyword evidence="2" id="KW-0472">Membrane</keyword>
<dbReference type="Gene3D" id="1.20.120.1200">
    <property type="entry name" value="NADH-ubiquinone/plastoquinone oxidoreductase chain 6, subunit NuoJ"/>
    <property type="match status" value="1"/>
</dbReference>
<keyword evidence="2" id="KW-1003">Cell membrane</keyword>
<feature type="transmembrane region" description="Helical" evidence="2">
    <location>
        <begin position="32"/>
        <end position="51"/>
    </location>
</feature>
<keyword evidence="2" id="KW-1133">Transmembrane helix</keyword>
<gene>
    <name evidence="3" type="ORF">QO010_000743</name>
</gene>
<proteinExistence type="inferred from homology"/>
<dbReference type="EMBL" id="JAUSVS010000001">
    <property type="protein sequence ID" value="MDQ0462995.1"/>
    <property type="molecule type" value="Genomic_DNA"/>
</dbReference>
<dbReference type="NCBIfam" id="NF005164">
    <property type="entry name" value="PRK06638.1-4"/>
    <property type="match status" value="1"/>
</dbReference>
<keyword evidence="4" id="KW-1185">Reference proteome</keyword>
<reference evidence="3 4" key="1">
    <citation type="submission" date="2023-07" db="EMBL/GenBank/DDBJ databases">
        <title>Genomic Encyclopedia of Type Strains, Phase IV (KMG-IV): sequencing the most valuable type-strain genomes for metagenomic binning, comparative biology and taxonomic classification.</title>
        <authorList>
            <person name="Goeker M."/>
        </authorList>
    </citation>
    <scope>NUCLEOTIDE SEQUENCE [LARGE SCALE GENOMIC DNA]</scope>
    <source>
        <strain evidence="3 4">DSM 18695</strain>
    </source>
</reference>
<sequence>MPLQAIAFYLMAAVTIAAGLGVVSARNPVHSVLFLITAFFSAAGLFVLLGAEFLAMLLVVVYVGAVAVLFLFVVMMLDIDFAALKQGFARYMPIGLVVAGVLVLEMIFVTVSVANGGKAGPGATPQASGVDISNVETIGRVLYTDYAYFFEAAGMVLLVAMIGAIVLTLRHKPGVKRQNIGAQVARGPKTGMTIVDIGSGASVDEGSLNQ</sequence>
<evidence type="ECO:0000256" key="1">
    <source>
        <dbReference type="ARBA" id="ARBA00005698"/>
    </source>
</evidence>
<evidence type="ECO:0000256" key="2">
    <source>
        <dbReference type="RuleBase" id="RU004429"/>
    </source>
</evidence>
<name>A0ABU0ILV7_9CAUL</name>
<dbReference type="RefSeq" id="WP_307346130.1">
    <property type="nucleotide sequence ID" value="NZ_JAUSVS010000001.1"/>
</dbReference>
<feature type="transmembrane region" description="Helical" evidence="2">
    <location>
        <begin position="146"/>
        <end position="169"/>
    </location>
</feature>
<keyword evidence="2" id="KW-0874">Quinone</keyword>
<feature type="transmembrane region" description="Helical" evidence="2">
    <location>
        <begin position="57"/>
        <end position="79"/>
    </location>
</feature>
<feature type="transmembrane region" description="Helical" evidence="2">
    <location>
        <begin position="91"/>
        <end position="114"/>
    </location>
</feature>
<evidence type="ECO:0000313" key="4">
    <source>
        <dbReference type="Proteomes" id="UP001228905"/>
    </source>
</evidence>
<comment type="subcellular location">
    <subcellularLocation>
        <location evidence="2">Cell membrane</location>
        <topology evidence="2">Multi-pass membrane protein</topology>
    </subcellularLocation>
</comment>
<dbReference type="Pfam" id="PF00499">
    <property type="entry name" value="Oxidored_q3"/>
    <property type="match status" value="1"/>
</dbReference>
<dbReference type="InterPro" id="IPR001457">
    <property type="entry name" value="NADH_UbQ/plastoQ_OxRdtase_su6"/>
</dbReference>
<dbReference type="PANTHER" id="PTHR33269">
    <property type="entry name" value="NADH-UBIQUINONE OXIDOREDUCTASE CHAIN 6"/>
    <property type="match status" value="1"/>
</dbReference>
<comment type="similarity">
    <text evidence="1 2">Belongs to the complex I subunit 6 family.</text>
</comment>
<dbReference type="InterPro" id="IPR042106">
    <property type="entry name" value="Nuo/plastoQ_OxRdtase_6_NuoJ"/>
</dbReference>
<feature type="transmembrane region" description="Helical" evidence="2">
    <location>
        <begin position="6"/>
        <end position="25"/>
    </location>
</feature>
<dbReference type="PANTHER" id="PTHR33269:SF17">
    <property type="entry name" value="NADH-UBIQUINONE OXIDOREDUCTASE CHAIN 6"/>
    <property type="match status" value="1"/>
</dbReference>
<comment type="catalytic activity">
    <reaction evidence="2">
        <text>a quinone + NADH + 5 H(+)(in) = a quinol + NAD(+) + 4 H(+)(out)</text>
        <dbReference type="Rhea" id="RHEA:57888"/>
        <dbReference type="ChEBI" id="CHEBI:15378"/>
        <dbReference type="ChEBI" id="CHEBI:24646"/>
        <dbReference type="ChEBI" id="CHEBI:57540"/>
        <dbReference type="ChEBI" id="CHEBI:57945"/>
        <dbReference type="ChEBI" id="CHEBI:132124"/>
    </reaction>
</comment>
<evidence type="ECO:0000313" key="3">
    <source>
        <dbReference type="EMBL" id="MDQ0462995.1"/>
    </source>
</evidence>
<accession>A0ABU0ILV7</accession>
<dbReference type="Proteomes" id="UP001228905">
    <property type="component" value="Unassembled WGS sequence"/>
</dbReference>
<organism evidence="3 4">
    <name type="scientific">Caulobacter ginsengisoli</name>
    <dbReference type="NCBI Taxonomy" id="400775"/>
    <lineage>
        <taxon>Bacteria</taxon>
        <taxon>Pseudomonadati</taxon>
        <taxon>Pseudomonadota</taxon>
        <taxon>Alphaproteobacteria</taxon>
        <taxon>Caulobacterales</taxon>
        <taxon>Caulobacteraceae</taxon>
        <taxon>Caulobacter</taxon>
    </lineage>
</organism>